<gene>
    <name evidence="1" type="ORF">SAMN05444372_1166</name>
</gene>
<dbReference type="AlphaFoldDB" id="A0A1M5QD27"/>
<reference evidence="2" key="1">
    <citation type="submission" date="2016-11" db="EMBL/GenBank/DDBJ databases">
        <authorList>
            <person name="Varghese N."/>
            <person name="Submissions S."/>
        </authorList>
    </citation>
    <scope>NUCLEOTIDE SEQUENCE [LARGE SCALE GENOMIC DNA]</scope>
    <source>
        <strain evidence="2">DSM 17659</strain>
    </source>
</reference>
<proteinExistence type="predicted"/>
<evidence type="ECO:0000313" key="2">
    <source>
        <dbReference type="Proteomes" id="UP000184020"/>
    </source>
</evidence>
<dbReference type="EMBL" id="FQWF01000016">
    <property type="protein sequence ID" value="SHH11932.1"/>
    <property type="molecule type" value="Genomic_DNA"/>
</dbReference>
<dbReference type="RefSeq" id="WP_073021808.1">
    <property type="nucleotide sequence ID" value="NZ_FQWF01000016.1"/>
</dbReference>
<accession>A0A1M5QD27</accession>
<protein>
    <recommendedName>
        <fullName evidence="3">CarboxypepD_reg-like domain-containing protein</fullName>
    </recommendedName>
</protein>
<name>A0A1M5QD27_9FLAO</name>
<dbReference type="SUPFAM" id="SSF56935">
    <property type="entry name" value="Porins"/>
    <property type="match status" value="1"/>
</dbReference>
<sequence length="867" mass="99702">MRYFISIFLFSHFCFSQIPVSGILKNKANIEIPSATLQLMVDNKLIAYSTSDEAGFFEIAVSKNILAKYTLKITHVQYHTKIIEIANINAILLIVLDEKEVELKEIVIQSKLAVAKIKGDTLRYNLKALTTGNEEKLVEVLRKLPGIEVNEDGKIMSQGKVINDLLVNGKKMFGDNHKIATENINAEMLEGIDVLSNYENFAALKEIEGSNKTALNINIKKEFLGKITGTIDAYTAYLSRYQVNSNLFKFNEKINVSAVVNLNNTGFQPLSMKDYFSLNKSVRQELRNNDSSINSLKTSDIPVFLLSDDNVSTKANEFVAFDFAYQSTNKLSINGFSIFSRLRTTEISRTNKVFFDNSSTSNVLENIFSKNNLLYNQTKINIDYKQSTNNLVNYTLLFDPNVINASNTIGNNLNSTQNTIGESIDKINYKFGHQLSYISKIDKNKLLSFNLFQEFNKNQSDIGLDANYNLFNLNSNLTQNNVEKNNDYGFYSKLTIKKKQHLYKFSFGYIFENSNFNTGIALGDNRINFTSNYFTSDISFQKSEGKFNYKAKSEFRHYFLKFGDEKGENSFILPSFLFKYNFNQTHHLLVNYSKTVDVYSARNLNDNSFFESFRNLFANSNINYSTPITQHIYALNYFQFDLYNGIVIMLNSSYTVFGNRLSNNSVNAVDFIQIQQINTENQFAWNNSISYEHRISKIKNKFKVSFNYINSNFVNQINFVNNTQLTELFGIKTSLISIFKNEYFNYECGLNYRYQTNSLSFQGTKNKIIQLNPFLSFNGKINSQFSYFIDNSFEKFNTDNQSTDFFNLSFKVNYKAKKFKYWFEANNVLNIENAQVIKFISSNNFTSTEIIDRLAGYIGFGIGFNIK</sequence>
<keyword evidence="2" id="KW-1185">Reference proteome</keyword>
<organism evidence="1 2">
    <name type="scientific">Flavobacterium micromati</name>
    <dbReference type="NCBI Taxonomy" id="229205"/>
    <lineage>
        <taxon>Bacteria</taxon>
        <taxon>Pseudomonadati</taxon>
        <taxon>Bacteroidota</taxon>
        <taxon>Flavobacteriia</taxon>
        <taxon>Flavobacteriales</taxon>
        <taxon>Flavobacteriaceae</taxon>
        <taxon>Flavobacterium</taxon>
    </lineage>
</organism>
<dbReference type="Proteomes" id="UP000184020">
    <property type="component" value="Unassembled WGS sequence"/>
</dbReference>
<dbReference type="STRING" id="229205.SAMN05444372_1166"/>
<evidence type="ECO:0000313" key="1">
    <source>
        <dbReference type="EMBL" id="SHH11932.1"/>
    </source>
</evidence>
<evidence type="ECO:0008006" key="3">
    <source>
        <dbReference type="Google" id="ProtNLM"/>
    </source>
</evidence>
<dbReference type="OrthoDB" id="603275at2"/>